<evidence type="ECO:0000256" key="1">
    <source>
        <dbReference type="SAM" id="Phobius"/>
    </source>
</evidence>
<reference evidence="2 3" key="1">
    <citation type="submission" date="2024-02" db="EMBL/GenBank/DDBJ databases">
        <title>Winogradskyella poriferorum JCM 12885.</title>
        <authorList>
            <person name="Zhang D.-F."/>
            <person name="Fu Z.-Y."/>
        </authorList>
    </citation>
    <scope>NUCLEOTIDE SEQUENCE [LARGE SCALE GENOMIC DNA]</scope>
    <source>
        <strain evidence="2 3">JCM 12885</strain>
    </source>
</reference>
<dbReference type="Proteomes" id="UP001356704">
    <property type="component" value="Unassembled WGS sequence"/>
</dbReference>
<proteinExistence type="predicted"/>
<evidence type="ECO:0000313" key="2">
    <source>
        <dbReference type="EMBL" id="MEF3077387.1"/>
    </source>
</evidence>
<evidence type="ECO:0000313" key="3">
    <source>
        <dbReference type="Proteomes" id="UP001356704"/>
    </source>
</evidence>
<gene>
    <name evidence="2" type="ORF">V1468_00090</name>
</gene>
<sequence length="245" mass="28498">MIKFFRKIRQKLITENKFSKYLLYAIGEIVLVVIGILIALQINNKNQEKINRKYELTMLNEIKDAMEKDIKNMEGGLKNIEELKQSVIKLALVRNEPNYPKDSLDYHFTEVRRGGIAVAINYSPYESLKSTGLDKISNTKLRNSITNLYEVKLKAVEFWVNEFIRRQLYKKGDLVSTTFEKEVKSDSINGINVNYLINQEVMLKDEFDDFLILSGGFIPIAKRNLSYAIEDMKSQLKEIELEINK</sequence>
<accession>A0ABU7W083</accession>
<dbReference type="InterPro" id="IPR045749">
    <property type="entry name" value="DUF6090"/>
</dbReference>
<dbReference type="EMBL" id="JAZHOU010000001">
    <property type="protein sequence ID" value="MEF3077387.1"/>
    <property type="molecule type" value="Genomic_DNA"/>
</dbReference>
<feature type="transmembrane region" description="Helical" evidence="1">
    <location>
        <begin position="21"/>
        <end position="42"/>
    </location>
</feature>
<dbReference type="RefSeq" id="WP_331808230.1">
    <property type="nucleotide sequence ID" value="NZ_JAZHOU010000001.1"/>
</dbReference>
<keyword evidence="1" id="KW-0472">Membrane</keyword>
<keyword evidence="1" id="KW-0812">Transmembrane</keyword>
<keyword evidence="1" id="KW-1133">Transmembrane helix</keyword>
<organism evidence="2 3">
    <name type="scientific">Winogradskyella poriferorum</name>
    <dbReference type="NCBI Taxonomy" id="307627"/>
    <lineage>
        <taxon>Bacteria</taxon>
        <taxon>Pseudomonadati</taxon>
        <taxon>Bacteroidota</taxon>
        <taxon>Flavobacteriia</taxon>
        <taxon>Flavobacteriales</taxon>
        <taxon>Flavobacteriaceae</taxon>
        <taxon>Winogradskyella</taxon>
    </lineage>
</organism>
<keyword evidence="3" id="KW-1185">Reference proteome</keyword>
<name>A0ABU7W083_9FLAO</name>
<protein>
    <submittedName>
        <fullName evidence="2">DUF6090 family protein</fullName>
    </submittedName>
</protein>
<dbReference type="Pfam" id="PF19578">
    <property type="entry name" value="DUF6090"/>
    <property type="match status" value="1"/>
</dbReference>
<comment type="caution">
    <text evidence="2">The sequence shown here is derived from an EMBL/GenBank/DDBJ whole genome shotgun (WGS) entry which is preliminary data.</text>
</comment>